<dbReference type="AlphaFoldDB" id="A0A382X334"/>
<protein>
    <submittedName>
        <fullName evidence="1">Uncharacterized protein</fullName>
    </submittedName>
</protein>
<organism evidence="1">
    <name type="scientific">marine metagenome</name>
    <dbReference type="NCBI Taxonomy" id="408172"/>
    <lineage>
        <taxon>unclassified sequences</taxon>
        <taxon>metagenomes</taxon>
        <taxon>ecological metagenomes</taxon>
    </lineage>
</organism>
<evidence type="ECO:0000313" key="1">
    <source>
        <dbReference type="EMBL" id="SVD65015.1"/>
    </source>
</evidence>
<accession>A0A382X334</accession>
<name>A0A382X334_9ZZZZ</name>
<dbReference type="EMBL" id="UINC01164259">
    <property type="protein sequence ID" value="SVD65015.1"/>
    <property type="molecule type" value="Genomic_DNA"/>
</dbReference>
<sequence length="50" mass="5899">MMRLQTTYTIFDVFTELIISCSHVGHFRFSTRGRHDLGRQNRGFGGEWHV</sequence>
<reference evidence="1" key="1">
    <citation type="submission" date="2018-05" db="EMBL/GenBank/DDBJ databases">
        <authorList>
            <person name="Lanie J.A."/>
            <person name="Ng W.-L."/>
            <person name="Kazmierczak K.M."/>
            <person name="Andrzejewski T.M."/>
            <person name="Davidsen T.M."/>
            <person name="Wayne K.J."/>
            <person name="Tettelin H."/>
            <person name="Glass J.I."/>
            <person name="Rusch D."/>
            <person name="Podicherti R."/>
            <person name="Tsui H.-C.T."/>
            <person name="Winkler M.E."/>
        </authorList>
    </citation>
    <scope>NUCLEOTIDE SEQUENCE</scope>
</reference>
<gene>
    <name evidence="1" type="ORF">METZ01_LOCUS417869</name>
</gene>
<proteinExistence type="predicted"/>